<reference evidence="3" key="2">
    <citation type="submission" date="2022-01" db="EMBL/GenBank/DDBJ databases">
        <authorList>
            <person name="Yamashiro T."/>
            <person name="Shiraishi A."/>
            <person name="Satake H."/>
            <person name="Nakayama K."/>
        </authorList>
    </citation>
    <scope>NUCLEOTIDE SEQUENCE</scope>
</reference>
<sequence length="351" mass="40022">MHDDLKYIKSLEKEVDELKSEKADFSNIYDLLLEECVSKDVICSYLHSLSDLNADAKLQCLYLHKVKECEFTQQNFAQIRRTSSSKHTNVIAPGPSRNCPKHVSHQSPREKVGSNDMVHNYYLEKAKKSAQLQKDKDVNGKPSMIDPARVPNTANGCKPKPRNWQASMSSRVSNKDVHLGEHRKQKPFLKFNELQCPTCKKCLYSANHDECVLEYLSRLNPRAFAQNKDAKSHKTTKRYMPVEKSSASKKPERQIPTGHRFSNKKTTTVPEKTMNPRSCLRWKPTGRIFSNVRLSARMVSQKMKSSTMMSVHISSGLVLHQMTSDHNRSELGIQDHSNEQSSSKLVPKVVP</sequence>
<evidence type="ECO:0000256" key="2">
    <source>
        <dbReference type="SAM" id="MobiDB-lite"/>
    </source>
</evidence>
<accession>A0ABQ5HTK0</accession>
<dbReference type="Proteomes" id="UP001151760">
    <property type="component" value="Unassembled WGS sequence"/>
</dbReference>
<evidence type="ECO:0000313" key="3">
    <source>
        <dbReference type="EMBL" id="GJT91172.1"/>
    </source>
</evidence>
<gene>
    <name evidence="3" type="ORF">Tco_1080017</name>
</gene>
<feature type="coiled-coil region" evidence="1">
    <location>
        <begin position="1"/>
        <end position="35"/>
    </location>
</feature>
<name>A0ABQ5HTK0_9ASTR</name>
<comment type="caution">
    <text evidence="3">The sequence shown here is derived from an EMBL/GenBank/DDBJ whole genome shotgun (WGS) entry which is preliminary data.</text>
</comment>
<feature type="region of interest" description="Disordered" evidence="2">
    <location>
        <begin position="327"/>
        <end position="351"/>
    </location>
</feature>
<protein>
    <submittedName>
        <fullName evidence="3">Uncharacterized protein</fullName>
    </submittedName>
</protein>
<reference evidence="3" key="1">
    <citation type="journal article" date="2022" name="Int. J. Mol. Sci.">
        <title>Draft Genome of Tanacetum Coccineum: Genomic Comparison of Closely Related Tanacetum-Family Plants.</title>
        <authorList>
            <person name="Yamashiro T."/>
            <person name="Shiraishi A."/>
            <person name="Nakayama K."/>
            <person name="Satake H."/>
        </authorList>
    </citation>
    <scope>NUCLEOTIDE SEQUENCE</scope>
</reference>
<keyword evidence="4" id="KW-1185">Reference proteome</keyword>
<keyword evidence="1" id="KW-0175">Coiled coil</keyword>
<evidence type="ECO:0000256" key="1">
    <source>
        <dbReference type="SAM" id="Coils"/>
    </source>
</evidence>
<evidence type="ECO:0000313" key="4">
    <source>
        <dbReference type="Proteomes" id="UP001151760"/>
    </source>
</evidence>
<proteinExistence type="predicted"/>
<feature type="region of interest" description="Disordered" evidence="2">
    <location>
        <begin position="82"/>
        <end position="111"/>
    </location>
</feature>
<dbReference type="EMBL" id="BQNB010019993">
    <property type="protein sequence ID" value="GJT91172.1"/>
    <property type="molecule type" value="Genomic_DNA"/>
</dbReference>
<feature type="region of interest" description="Disordered" evidence="2">
    <location>
        <begin position="226"/>
        <end position="277"/>
    </location>
</feature>
<feature type="region of interest" description="Disordered" evidence="2">
    <location>
        <begin position="131"/>
        <end position="179"/>
    </location>
</feature>
<organism evidence="3 4">
    <name type="scientific">Tanacetum coccineum</name>
    <dbReference type="NCBI Taxonomy" id="301880"/>
    <lineage>
        <taxon>Eukaryota</taxon>
        <taxon>Viridiplantae</taxon>
        <taxon>Streptophyta</taxon>
        <taxon>Embryophyta</taxon>
        <taxon>Tracheophyta</taxon>
        <taxon>Spermatophyta</taxon>
        <taxon>Magnoliopsida</taxon>
        <taxon>eudicotyledons</taxon>
        <taxon>Gunneridae</taxon>
        <taxon>Pentapetalae</taxon>
        <taxon>asterids</taxon>
        <taxon>campanulids</taxon>
        <taxon>Asterales</taxon>
        <taxon>Asteraceae</taxon>
        <taxon>Asteroideae</taxon>
        <taxon>Anthemideae</taxon>
        <taxon>Anthemidinae</taxon>
        <taxon>Tanacetum</taxon>
    </lineage>
</organism>